<dbReference type="Gene3D" id="1.10.3300.10">
    <property type="entry name" value="Jann2411-like domain"/>
    <property type="match status" value="1"/>
</dbReference>
<keyword evidence="3" id="KW-1185">Reference proteome</keyword>
<dbReference type="InterPro" id="IPR021005">
    <property type="entry name" value="Znf_CGNR"/>
</dbReference>
<organism evidence="2 3">
    <name type="scientific">Halioxenophilus aromaticivorans</name>
    <dbReference type="NCBI Taxonomy" id="1306992"/>
    <lineage>
        <taxon>Bacteria</taxon>
        <taxon>Pseudomonadati</taxon>
        <taxon>Pseudomonadota</taxon>
        <taxon>Gammaproteobacteria</taxon>
        <taxon>Alteromonadales</taxon>
        <taxon>Alteromonadaceae</taxon>
        <taxon>Halioxenophilus</taxon>
    </lineage>
</organism>
<evidence type="ECO:0000259" key="1">
    <source>
        <dbReference type="Pfam" id="PF11706"/>
    </source>
</evidence>
<evidence type="ECO:0000313" key="3">
    <source>
        <dbReference type="Proteomes" id="UP001409585"/>
    </source>
</evidence>
<dbReference type="Pfam" id="PF07336">
    <property type="entry name" value="ABATE"/>
    <property type="match status" value="1"/>
</dbReference>
<dbReference type="RefSeq" id="WP_345419345.1">
    <property type="nucleotide sequence ID" value="NZ_AP031496.1"/>
</dbReference>
<name>A0AAV3U039_9ALTE</name>
<proteinExistence type="predicted"/>
<accession>A0AAV3U039</accession>
<sequence length="206" mass="22831">MTTGNQLPPPFFIADHPALDFLNSVCAPWGEDIEWLADGLALIAWMQAAGVLGLEAGGTLVDHHPPASLDRTAVQARRLREQFRQVVETNAGAVFPSEQLSLCEPFNQLLADDRQHLQLVDAGTDGVALRWQREWQTPTQLLMALSQVCMQLVASSQLAQVKQCQGQGCTLWYVDNSKNQQRRWCSMAVCGNRAKAAGYRARTQKE</sequence>
<reference evidence="3" key="1">
    <citation type="journal article" date="2019" name="Int. J. Syst. Evol. Microbiol.">
        <title>The Global Catalogue of Microorganisms (GCM) 10K type strain sequencing project: providing services to taxonomists for standard genome sequencing and annotation.</title>
        <authorList>
            <consortium name="The Broad Institute Genomics Platform"/>
            <consortium name="The Broad Institute Genome Sequencing Center for Infectious Disease"/>
            <person name="Wu L."/>
            <person name="Ma J."/>
        </authorList>
    </citation>
    <scope>NUCLEOTIDE SEQUENCE [LARGE SCALE GENOMIC DNA]</scope>
    <source>
        <strain evidence="3">JCM 19134</strain>
    </source>
</reference>
<dbReference type="InterPro" id="IPR010852">
    <property type="entry name" value="ABATE"/>
</dbReference>
<gene>
    <name evidence="2" type="ORF">GCM10025791_14380</name>
</gene>
<evidence type="ECO:0000313" key="2">
    <source>
        <dbReference type="EMBL" id="GAA4937756.1"/>
    </source>
</evidence>
<dbReference type="PANTHER" id="PTHR35525:SF3">
    <property type="entry name" value="BLL6575 PROTEIN"/>
    <property type="match status" value="1"/>
</dbReference>
<dbReference type="Pfam" id="PF11706">
    <property type="entry name" value="zf-CGNR"/>
    <property type="match status" value="1"/>
</dbReference>
<protein>
    <submittedName>
        <fullName evidence="2">ABATE domain-containing protein</fullName>
    </submittedName>
</protein>
<dbReference type="SUPFAM" id="SSF160904">
    <property type="entry name" value="Jann2411-like"/>
    <property type="match status" value="1"/>
</dbReference>
<dbReference type="PANTHER" id="PTHR35525">
    <property type="entry name" value="BLL6575 PROTEIN"/>
    <property type="match status" value="1"/>
</dbReference>
<comment type="caution">
    <text evidence="2">The sequence shown here is derived from an EMBL/GenBank/DDBJ whole genome shotgun (WGS) entry which is preliminary data.</text>
</comment>
<dbReference type="Proteomes" id="UP001409585">
    <property type="component" value="Unassembled WGS sequence"/>
</dbReference>
<dbReference type="InterPro" id="IPR023286">
    <property type="entry name" value="ABATE_dom_sf"/>
</dbReference>
<feature type="domain" description="Zinc finger CGNR" evidence="1">
    <location>
        <begin position="161"/>
        <end position="202"/>
    </location>
</feature>
<dbReference type="AlphaFoldDB" id="A0AAV3U039"/>
<dbReference type="EMBL" id="BAABLX010000009">
    <property type="protein sequence ID" value="GAA4937756.1"/>
    <property type="molecule type" value="Genomic_DNA"/>
</dbReference>